<reference evidence="9" key="2">
    <citation type="submission" date="2020-10" db="UniProtKB">
        <authorList>
            <consortium name="WormBaseParasite"/>
        </authorList>
    </citation>
    <scope>IDENTIFICATION</scope>
</reference>
<dbReference type="GO" id="GO:0016020">
    <property type="term" value="C:membrane"/>
    <property type="evidence" value="ECO:0007669"/>
    <property type="project" value="UniProtKB-SubCell"/>
</dbReference>
<accession>A0A7E4ZSV8</accession>
<dbReference type="AlphaFoldDB" id="A0A7E4ZSV8"/>
<evidence type="ECO:0000313" key="8">
    <source>
        <dbReference type="Proteomes" id="UP000492821"/>
    </source>
</evidence>
<evidence type="ECO:0000256" key="3">
    <source>
        <dbReference type="ARBA" id="ARBA00022729"/>
    </source>
</evidence>
<keyword evidence="2 7" id="KW-0812">Transmembrane</keyword>
<dbReference type="Pfam" id="PF10222">
    <property type="entry name" value="DUF2152"/>
    <property type="match status" value="1"/>
</dbReference>
<evidence type="ECO:0000256" key="2">
    <source>
        <dbReference type="ARBA" id="ARBA00022692"/>
    </source>
</evidence>
<keyword evidence="6" id="KW-0325">Glycoprotein</keyword>
<dbReference type="Proteomes" id="UP000492821">
    <property type="component" value="Unassembled WGS sequence"/>
</dbReference>
<evidence type="ECO:0000256" key="7">
    <source>
        <dbReference type="SAM" id="Phobius"/>
    </source>
</evidence>
<evidence type="ECO:0000256" key="6">
    <source>
        <dbReference type="ARBA" id="ARBA00023180"/>
    </source>
</evidence>
<evidence type="ECO:0000313" key="9">
    <source>
        <dbReference type="WBParaSite" id="Pan_g15505.t1"/>
    </source>
</evidence>
<dbReference type="WBParaSite" id="Pan_g15505.t1">
    <property type="protein sequence ID" value="Pan_g15505.t1"/>
    <property type="gene ID" value="Pan_g15505"/>
</dbReference>
<dbReference type="PANTHER" id="PTHR31386:SF2">
    <property type="entry name" value="SIMILAR TO RIKEN CDNA 2510039O18"/>
    <property type="match status" value="1"/>
</dbReference>
<keyword evidence="4 7" id="KW-1133">Transmembrane helix</keyword>
<feature type="transmembrane region" description="Helical" evidence="7">
    <location>
        <begin position="26"/>
        <end position="44"/>
    </location>
</feature>
<keyword evidence="3" id="KW-0732">Signal</keyword>
<keyword evidence="5 7" id="KW-0472">Membrane</keyword>
<organism evidence="8 9">
    <name type="scientific">Panagrellus redivivus</name>
    <name type="common">Microworm</name>
    <dbReference type="NCBI Taxonomy" id="6233"/>
    <lineage>
        <taxon>Eukaryota</taxon>
        <taxon>Metazoa</taxon>
        <taxon>Ecdysozoa</taxon>
        <taxon>Nematoda</taxon>
        <taxon>Chromadorea</taxon>
        <taxon>Rhabditida</taxon>
        <taxon>Tylenchina</taxon>
        <taxon>Panagrolaimomorpha</taxon>
        <taxon>Panagrolaimoidea</taxon>
        <taxon>Panagrolaimidae</taxon>
        <taxon>Panagrellus</taxon>
    </lineage>
</organism>
<dbReference type="PANTHER" id="PTHR31386">
    <property type="entry name" value="UNCHARACTERIZED PROTEIN KIAA2013"/>
    <property type="match status" value="1"/>
</dbReference>
<protein>
    <submittedName>
        <fullName evidence="9">Transmembrane protein</fullName>
    </submittedName>
</protein>
<dbReference type="InterPro" id="IPR018795">
    <property type="entry name" value="K2013-like"/>
</dbReference>
<reference evidence="8" key="1">
    <citation type="journal article" date="2013" name="Genetics">
        <title>The draft genome and transcriptome of Panagrellus redivivus are shaped by the harsh demands of a free-living lifestyle.</title>
        <authorList>
            <person name="Srinivasan J."/>
            <person name="Dillman A.R."/>
            <person name="Macchietto M.G."/>
            <person name="Heikkinen L."/>
            <person name="Lakso M."/>
            <person name="Fracchia K.M."/>
            <person name="Antoshechkin I."/>
            <person name="Mortazavi A."/>
            <person name="Wong G."/>
            <person name="Sternberg P.W."/>
        </authorList>
    </citation>
    <scope>NUCLEOTIDE SEQUENCE [LARGE SCALE GENOMIC DNA]</scope>
    <source>
        <strain evidence="8">MT8872</strain>
    </source>
</reference>
<evidence type="ECO:0000256" key="1">
    <source>
        <dbReference type="ARBA" id="ARBA00004479"/>
    </source>
</evidence>
<proteinExistence type="predicted"/>
<comment type="subcellular location">
    <subcellularLocation>
        <location evidence="1">Membrane</location>
        <topology evidence="1">Single-pass type I membrane protein</topology>
    </subcellularLocation>
</comment>
<evidence type="ECO:0000256" key="4">
    <source>
        <dbReference type="ARBA" id="ARBA00022989"/>
    </source>
</evidence>
<keyword evidence="8" id="KW-1185">Reference proteome</keyword>
<name>A0A7E4ZSV8_PANRE</name>
<sequence length="592" mass="66284">MNVAQVQRYVRRFADAPLPRNVNRRVVLTASVVVLFFFYLFLYTRVPPKATPAQVCVADQFVKEFGHEIDPLAASDHVSFIGNGYIGMDVSGNSDLLLRTNSTGPFTFLTGFKPLVQLKLPFGENKALHYVTDTTNGMSKTVRCSHVDEKCICLYEFVYAHRSRPNVLIQDIKLSNPSTDALNIEFSRSISPDWHEETGLAAPVYYKVVYQNNQQVGVAVACSLLPREVVVHPKREESYRFLCVLEHAPFTGDLDTTKRQAVANVLTRFTDVNALHYNRVDIEHKEAWAELNKANFNISESKAPNALNTKQISLTKHAILSSVRAPLVERGADANVIVESKKLALRSELCYQGHSTLLTPSKLWQEWNTLADVFNTVDIWLLTLKHRGCMHLVESGAHGISQAFLLSLTAGTFTHHHMEFTLDPTDDLHRELVVSGLEFSPNVHISLDFVLDSEYRPLVRISSHSAAVPLFACSAGCTTGPFALTKVPQEITLKVTKPPSPILFISADKEKLSNLRHTLHVSEVVDAPKHLPAAIQRHTVGDDTGLPTIFWIIFGTIVAGFHLFLAKLIYSEWKNASDMPYAKFSKKMLLRR</sequence>
<feature type="transmembrane region" description="Helical" evidence="7">
    <location>
        <begin position="549"/>
        <end position="570"/>
    </location>
</feature>
<evidence type="ECO:0000256" key="5">
    <source>
        <dbReference type="ARBA" id="ARBA00023136"/>
    </source>
</evidence>